<dbReference type="PANTHER" id="PTHR37017:SF11">
    <property type="entry name" value="ESTERASE_LIPASE_THIOESTERASE DOMAIN-CONTAINING PROTEIN"/>
    <property type="match status" value="1"/>
</dbReference>
<proteinExistence type="predicted"/>
<feature type="domain" description="AB hydrolase-1" evidence="1">
    <location>
        <begin position="9"/>
        <end position="134"/>
    </location>
</feature>
<evidence type="ECO:0000313" key="2">
    <source>
        <dbReference type="EMBL" id="TVY50477.1"/>
    </source>
</evidence>
<name>A0A7D8YYE4_9HELO</name>
<reference evidence="2 3" key="1">
    <citation type="submission" date="2018-05" db="EMBL/GenBank/DDBJ databases">
        <title>Whole genome sequencing for identification of molecular markers to develop diagnostic detection tools for the regulated plant pathogen Lachnellula willkommii.</title>
        <authorList>
            <person name="Giroux E."/>
            <person name="Bilodeau G."/>
        </authorList>
    </citation>
    <scope>NUCLEOTIDE SEQUENCE [LARGE SCALE GENOMIC DNA]</scope>
    <source>
        <strain evidence="2 3">CBS 625.97</strain>
    </source>
</reference>
<dbReference type="Proteomes" id="UP000481288">
    <property type="component" value="Unassembled WGS sequence"/>
</dbReference>
<dbReference type="Pfam" id="PF12697">
    <property type="entry name" value="Abhydrolase_6"/>
    <property type="match status" value="1"/>
</dbReference>
<dbReference type="Gene3D" id="3.40.50.1820">
    <property type="entry name" value="alpha/beta hydrolase"/>
    <property type="match status" value="1"/>
</dbReference>
<dbReference type="InterPro" id="IPR029058">
    <property type="entry name" value="AB_hydrolase_fold"/>
</dbReference>
<gene>
    <name evidence="2" type="ORF">LCER1_G006877</name>
</gene>
<dbReference type="InterPro" id="IPR052897">
    <property type="entry name" value="Sec-Metab_Biosynth_Hydrolase"/>
</dbReference>
<protein>
    <recommendedName>
        <fullName evidence="1">AB hydrolase-1 domain-containing protein</fullName>
    </recommendedName>
</protein>
<dbReference type="EMBL" id="QGMG01001119">
    <property type="protein sequence ID" value="TVY50477.1"/>
    <property type="molecule type" value="Genomic_DNA"/>
</dbReference>
<evidence type="ECO:0000259" key="1">
    <source>
        <dbReference type="Pfam" id="PF12697"/>
    </source>
</evidence>
<comment type="caution">
    <text evidence="2">The sequence shown here is derived from an EMBL/GenBank/DDBJ whole genome shotgun (WGS) entry which is preliminary data.</text>
</comment>
<organism evidence="2 3">
    <name type="scientific">Lachnellula cervina</name>
    <dbReference type="NCBI Taxonomy" id="1316786"/>
    <lineage>
        <taxon>Eukaryota</taxon>
        <taxon>Fungi</taxon>
        <taxon>Dikarya</taxon>
        <taxon>Ascomycota</taxon>
        <taxon>Pezizomycotina</taxon>
        <taxon>Leotiomycetes</taxon>
        <taxon>Helotiales</taxon>
        <taxon>Lachnaceae</taxon>
        <taxon>Lachnellula</taxon>
    </lineage>
</organism>
<dbReference type="SUPFAM" id="SSF53474">
    <property type="entry name" value="alpha/beta-Hydrolases"/>
    <property type="match status" value="1"/>
</dbReference>
<keyword evidence="3" id="KW-1185">Reference proteome</keyword>
<sequence length="156" mass="16300">MAEFKPTFLIVPGAWHPSSCYKTLAAHLKAAQFPVLIATHPSLNSAEPSTATTTQDAQAVREILLPLIDDQGKNIVLLTHSYGGVSGSAAAYGLSTASRAKAGKKGGILGIACIAAWRVPEGERLVDMLGGSDPPWLLRDQPSPGLGQIASPIDVF</sequence>
<dbReference type="OrthoDB" id="408373at2759"/>
<evidence type="ECO:0000313" key="3">
    <source>
        <dbReference type="Proteomes" id="UP000481288"/>
    </source>
</evidence>
<dbReference type="PANTHER" id="PTHR37017">
    <property type="entry name" value="AB HYDROLASE-1 DOMAIN-CONTAINING PROTEIN-RELATED"/>
    <property type="match status" value="1"/>
</dbReference>
<accession>A0A7D8YYE4</accession>
<dbReference type="AlphaFoldDB" id="A0A7D8YYE4"/>
<dbReference type="InterPro" id="IPR000073">
    <property type="entry name" value="AB_hydrolase_1"/>
</dbReference>